<evidence type="ECO:0000256" key="4">
    <source>
        <dbReference type="ARBA" id="ARBA00022737"/>
    </source>
</evidence>
<feature type="compositionally biased region" description="Basic and acidic residues" evidence="11">
    <location>
        <begin position="1"/>
        <end position="15"/>
    </location>
</feature>
<dbReference type="STRING" id="282301.A0A267FPR4"/>
<dbReference type="InterPro" id="IPR002110">
    <property type="entry name" value="Ankyrin_rpt"/>
</dbReference>
<keyword evidence="9" id="KW-0407">Ion channel</keyword>
<feature type="repeat" description="ANK" evidence="10">
    <location>
        <begin position="520"/>
        <end position="552"/>
    </location>
</feature>
<evidence type="ECO:0000256" key="11">
    <source>
        <dbReference type="SAM" id="MobiDB-lite"/>
    </source>
</evidence>
<feature type="repeat" description="ANK" evidence="10">
    <location>
        <begin position="811"/>
        <end position="844"/>
    </location>
</feature>
<feature type="transmembrane region" description="Helical" evidence="12">
    <location>
        <begin position="1393"/>
        <end position="1412"/>
    </location>
</feature>
<dbReference type="Pfam" id="PF12796">
    <property type="entry name" value="Ank_2"/>
    <property type="match status" value="6"/>
</dbReference>
<feature type="transmembrane region" description="Helical" evidence="12">
    <location>
        <begin position="1458"/>
        <end position="1478"/>
    </location>
</feature>
<evidence type="ECO:0000256" key="5">
    <source>
        <dbReference type="ARBA" id="ARBA00022989"/>
    </source>
</evidence>
<dbReference type="GO" id="GO:0016020">
    <property type="term" value="C:membrane"/>
    <property type="evidence" value="ECO:0007669"/>
    <property type="project" value="UniProtKB-SubCell"/>
</dbReference>
<feature type="repeat" description="ANK" evidence="10">
    <location>
        <begin position="1094"/>
        <end position="1120"/>
    </location>
</feature>
<comment type="subcellular location">
    <subcellularLocation>
        <location evidence="1">Membrane</location>
        <topology evidence="1">Multi-pass membrane protein</topology>
    </subcellularLocation>
</comment>
<feature type="repeat" description="ANK" evidence="10">
    <location>
        <begin position="664"/>
        <end position="705"/>
    </location>
</feature>
<organism evidence="14 15">
    <name type="scientific">Macrostomum lignano</name>
    <dbReference type="NCBI Taxonomy" id="282301"/>
    <lineage>
        <taxon>Eukaryota</taxon>
        <taxon>Metazoa</taxon>
        <taxon>Spiralia</taxon>
        <taxon>Lophotrochozoa</taxon>
        <taxon>Platyhelminthes</taxon>
        <taxon>Rhabditophora</taxon>
        <taxon>Macrostomorpha</taxon>
        <taxon>Macrostomida</taxon>
        <taxon>Macrostomidae</taxon>
        <taxon>Macrostomum</taxon>
    </lineage>
</organism>
<evidence type="ECO:0000256" key="6">
    <source>
        <dbReference type="ARBA" id="ARBA00023043"/>
    </source>
</evidence>
<feature type="compositionally biased region" description="Low complexity" evidence="11">
    <location>
        <begin position="1758"/>
        <end position="1767"/>
    </location>
</feature>
<keyword evidence="6 10" id="KW-0040">ANK repeat</keyword>
<feature type="compositionally biased region" description="Low complexity" evidence="11">
    <location>
        <begin position="16"/>
        <end position="60"/>
    </location>
</feature>
<keyword evidence="5 12" id="KW-1133">Transmembrane helix</keyword>
<feature type="compositionally biased region" description="Basic and acidic residues" evidence="11">
    <location>
        <begin position="1724"/>
        <end position="1734"/>
    </location>
</feature>
<feature type="compositionally biased region" description="Polar residues" evidence="11">
    <location>
        <begin position="131"/>
        <end position="146"/>
    </location>
</feature>
<dbReference type="OrthoDB" id="195446at2759"/>
<dbReference type="Pfam" id="PF00520">
    <property type="entry name" value="Ion_trans"/>
    <property type="match status" value="1"/>
</dbReference>
<dbReference type="EMBL" id="NIVC01000866">
    <property type="protein sequence ID" value="PAA75723.1"/>
    <property type="molecule type" value="Genomic_DNA"/>
</dbReference>
<evidence type="ECO:0000256" key="8">
    <source>
        <dbReference type="ARBA" id="ARBA00023136"/>
    </source>
</evidence>
<feature type="transmembrane region" description="Helical" evidence="12">
    <location>
        <begin position="1427"/>
        <end position="1446"/>
    </location>
</feature>
<evidence type="ECO:0000256" key="9">
    <source>
        <dbReference type="ARBA" id="ARBA00023303"/>
    </source>
</evidence>
<feature type="compositionally biased region" description="Pro residues" evidence="11">
    <location>
        <begin position="88"/>
        <end position="104"/>
    </location>
</feature>
<feature type="repeat" description="ANK" evidence="10">
    <location>
        <begin position="554"/>
        <end position="587"/>
    </location>
</feature>
<feature type="region of interest" description="Disordered" evidence="11">
    <location>
        <begin position="1"/>
        <end position="153"/>
    </location>
</feature>
<dbReference type="PANTHER" id="PTHR24198:SF165">
    <property type="entry name" value="ANKYRIN REPEAT-CONTAINING PROTEIN-RELATED"/>
    <property type="match status" value="1"/>
</dbReference>
<dbReference type="InterPro" id="IPR036770">
    <property type="entry name" value="Ankyrin_rpt-contain_sf"/>
</dbReference>
<gene>
    <name evidence="14" type="ORF">BOX15_Mlig014653g1</name>
</gene>
<dbReference type="SUPFAM" id="SSF48403">
    <property type="entry name" value="Ankyrin repeat"/>
    <property type="match status" value="4"/>
</dbReference>
<feature type="transmembrane region" description="Helical" evidence="12">
    <location>
        <begin position="1569"/>
        <end position="1590"/>
    </location>
</feature>
<keyword evidence="8 12" id="KW-0472">Membrane</keyword>
<sequence>MERQDFKYQKLKDSRAASASKRPPAAAEPASTSAPGASKTADSASKQSAASSDTASSGSQTNLLQQHPAAAKTEQPTAAIVVEEPPPKEPPPQPPPPPPPPPIPVVRIEETGSLKSTTGSLTSLRNPAVAATSSTAVPDVESTPTLDRSEAEVAKPTAAAASAATAEVVSKSGGSSSGASRILLFAKRGEWANIESLLRKGDFQPGDVSEADEVSGETPLMMACKDNKLVIVDRLLENGASVSDKSSDGRTPLHFASQFAKDDVIKLLLSRKADPSQPGGVKNQTPLHYACQRTQAALPAVQLLLKATRNGRLLPDKVDNIPLFYAVEQGNAVVVKELLDRDTEAQVKWKKSFNGETALHIAASRKDMEAIKILCDAGAEVNVQNNDGLTPLHISAHEGDETAIKFFHTCKADASLLDKFDRSPLHMAAERGQTRVVELLIDKFKCNVLARTKDGSTLMHVTSQFGYPDTTLAFLRRGVPLHMPNKGGGVCLHAAAKSGHASVVRGLLDKGANVNARTKDKLTALHAAVACGHPHVVETLLGFGASVDFKGGEDEDTPLHLAARTRGGERCAEMLLKSGADVNRTNRLGQTPLHTAAKGGNLNMLRALLDEGGDPTRVCQQGNSPLHMAARHCRQAVAAAIIEHVTQTKSRHDAVNLVNLGNKEGETALHYAAELTKEKARTDFEDTDLVKLLLRYEGDVSVQTKYTNETPLHYCARSGNEDILLEIVKFLDHKIQLVVNKQTTNGWSPLLIASDCGRDGIVDILLRKHARVDVFDTKGFAALHLAAKNNNANVVRALLRMNAFVNAKSKECYTPLHLAAQEGHNEVVLILLKQDGVEVDARTLHSKTPLHLAAQRGHKEVCETLVDHSADCKATDNNGQTPLHLAAEHDRSHVVKMFLRKKDIVTLASAKGMTCAHIAASKGSISVINELLRSNRNLLCTGKIKTNGCTALHLAAQEGHERVVKLLVEAGASPSDENVDGMTPLHLAAQNGHSKVLQALKEKVDLRIASRKSGLTPLHIAAHAGKQDFVQEILNKVPANLASIKPKDYNLFKDMVSDYGFTPLHLASQSGHESLVRYLLNSTSVKVDSATIKHGMIPLHLAAQNGETNVASLLLSRDTNQIRLADSHGRTALHWAANKGHYDMTALLVGQGADVNGRDHSNWTPLHFAAKMGHLRVMQLLVDSKANCEAETKDGKLPVAYAAENNHVEVVSFLLKERHNTYALMEDWKFLYNIMLCSKISGNKTLEEFILVSPAPAETAAKLSKKFVILSEREKERAKELVQMGKYCENMCTELVAVAAAESGGDGAAKLLKAVDNRGVQFLDILLETEQKEVIAHPAVQRYLTDVWKGNLDWPTWKFLLLFTVFLAIPPVMMAFSLPLSCNRYHRKPVIKFIAYLIAHVHLIFLFVFVAVEPEWLGPPYYTRRDLMPTWLECLLLLWLSGQLVSELTNPADRSGLGIFKVIVIAVAAVGVITHLAAFALPSDTNARLDALFARNQLFAFATLLCFVMFLEFLTFHHLFGPWSIIIRDLMRDLMRFLVILAIFMAGFTVHLRSLYVPVYRPDTYDTPVAMGKSLLTAFELLFFALFGYIEPDNLPNMTQSPTWTMTLVKVIFGCYLIITLIVLINLLIAMMSDTYERIRAESDTEWKFGRAKLISNMNKTSSTPTPLILVTQLIFVLRNFRRKHRVQSQSGLEEDDVDASRGDVTHSRGAVNRNAQSSGQENATEHRGGPAKIEDVVDWESVIKKFSSIHGGDSAAAAAASEALELTPEPKARQRRRGSVLADGDRESRRGSRIFED</sequence>
<feature type="transmembrane region" description="Helical" evidence="12">
    <location>
        <begin position="1611"/>
        <end position="1632"/>
    </location>
</feature>
<keyword evidence="15" id="KW-1185">Reference proteome</keyword>
<feature type="repeat" description="ANK" evidence="10">
    <location>
        <begin position="778"/>
        <end position="810"/>
    </location>
</feature>
<dbReference type="PRINTS" id="PR01097">
    <property type="entry name" value="TRNSRECEPTRP"/>
</dbReference>
<dbReference type="PANTHER" id="PTHR24198">
    <property type="entry name" value="ANKYRIN REPEAT AND PROTEIN KINASE DOMAIN-CONTAINING PROTEIN"/>
    <property type="match status" value="1"/>
</dbReference>
<feature type="repeat" description="ANK" evidence="10">
    <location>
        <begin position="487"/>
        <end position="519"/>
    </location>
</feature>
<dbReference type="PRINTS" id="PR01415">
    <property type="entry name" value="ANKYRIN"/>
</dbReference>
<feature type="transmembrane region" description="Helical" evidence="12">
    <location>
        <begin position="1359"/>
        <end position="1381"/>
    </location>
</feature>
<feature type="repeat" description="ANK" evidence="10">
    <location>
        <begin position="1128"/>
        <end position="1160"/>
    </location>
</feature>
<feature type="repeat" description="ANK" evidence="10">
    <location>
        <begin position="387"/>
        <end position="419"/>
    </location>
</feature>
<feature type="region of interest" description="Disordered" evidence="11">
    <location>
        <begin position="1758"/>
        <end position="1798"/>
    </location>
</feature>
<dbReference type="PROSITE" id="PS50088">
    <property type="entry name" value="ANK_REPEAT"/>
    <property type="match status" value="22"/>
</dbReference>
<dbReference type="InterPro" id="IPR002153">
    <property type="entry name" value="TRPC_channel"/>
</dbReference>
<reference evidence="14 15" key="1">
    <citation type="submission" date="2017-06" db="EMBL/GenBank/DDBJ databases">
        <title>A platform for efficient transgenesis in Macrostomum lignano, a flatworm model organism for stem cell research.</title>
        <authorList>
            <person name="Berezikov E."/>
        </authorList>
    </citation>
    <scope>NUCLEOTIDE SEQUENCE [LARGE SCALE GENOMIC DNA]</scope>
    <source>
        <strain evidence="14">DV1</strain>
        <tissue evidence="14">Whole organism</tissue>
    </source>
</reference>
<dbReference type="GO" id="GO:0005262">
    <property type="term" value="F:calcium channel activity"/>
    <property type="evidence" value="ECO:0007669"/>
    <property type="project" value="InterPro"/>
</dbReference>
<feature type="transmembrane region" description="Helical" evidence="12">
    <location>
        <begin position="1537"/>
        <end position="1557"/>
    </location>
</feature>
<evidence type="ECO:0000256" key="1">
    <source>
        <dbReference type="ARBA" id="ARBA00004141"/>
    </source>
</evidence>
<keyword evidence="7" id="KW-0406">Ion transport</keyword>
<feature type="repeat" description="ANK" evidence="10">
    <location>
        <begin position="248"/>
        <end position="280"/>
    </location>
</feature>
<feature type="compositionally biased region" description="Low complexity" evidence="11">
    <location>
        <begin position="113"/>
        <end position="124"/>
    </location>
</feature>
<feature type="repeat" description="ANK" evidence="10">
    <location>
        <begin position="980"/>
        <end position="1000"/>
    </location>
</feature>
<protein>
    <recommendedName>
        <fullName evidence="13">Ion transport domain-containing protein</fullName>
    </recommendedName>
</protein>
<name>A0A267FPR4_9PLAT</name>
<feature type="repeat" description="ANK" evidence="10">
    <location>
        <begin position="588"/>
        <end position="614"/>
    </location>
</feature>
<comment type="caution">
    <text evidence="14">The sequence shown here is derived from an EMBL/GenBank/DDBJ whole genome shotgun (WGS) entry which is preliminary data.</text>
</comment>
<feature type="transmembrane region" description="Helical" evidence="12">
    <location>
        <begin position="1498"/>
        <end position="1516"/>
    </location>
</feature>
<dbReference type="PROSITE" id="PS50297">
    <property type="entry name" value="ANK_REP_REGION"/>
    <property type="match status" value="19"/>
</dbReference>
<evidence type="ECO:0000313" key="15">
    <source>
        <dbReference type="Proteomes" id="UP000215902"/>
    </source>
</evidence>
<evidence type="ECO:0000256" key="3">
    <source>
        <dbReference type="ARBA" id="ARBA00022692"/>
    </source>
</evidence>
<feature type="repeat" description="ANK" evidence="10">
    <location>
        <begin position="354"/>
        <end position="386"/>
    </location>
</feature>
<keyword evidence="2" id="KW-0813">Transport</keyword>
<evidence type="ECO:0000256" key="10">
    <source>
        <dbReference type="PROSITE-ProRule" id="PRU00023"/>
    </source>
</evidence>
<feature type="domain" description="Ion transport" evidence="13">
    <location>
        <begin position="1454"/>
        <end position="1643"/>
    </location>
</feature>
<feature type="repeat" description="ANK" evidence="10">
    <location>
        <begin position="1013"/>
        <end position="1036"/>
    </location>
</feature>
<feature type="repeat" description="ANK" evidence="10">
    <location>
        <begin position="947"/>
        <end position="979"/>
    </location>
</feature>
<feature type="repeat" description="ANK" evidence="10">
    <location>
        <begin position="420"/>
        <end position="443"/>
    </location>
</feature>
<feature type="repeat" description="ANK" evidence="10">
    <location>
        <begin position="878"/>
        <end position="901"/>
    </location>
</feature>
<keyword evidence="4" id="KW-0677">Repeat</keyword>
<accession>A0A267FPR4</accession>
<feature type="repeat" description="ANK" evidence="10">
    <location>
        <begin position="1059"/>
        <end position="1081"/>
    </location>
</feature>
<keyword evidence="3 12" id="KW-0812">Transmembrane</keyword>
<evidence type="ECO:0000313" key="14">
    <source>
        <dbReference type="EMBL" id="PAA75723.1"/>
    </source>
</evidence>
<evidence type="ECO:0000256" key="2">
    <source>
        <dbReference type="ARBA" id="ARBA00022448"/>
    </source>
</evidence>
<feature type="repeat" description="ANK" evidence="10">
    <location>
        <begin position="215"/>
        <end position="247"/>
    </location>
</feature>
<evidence type="ECO:0000256" key="7">
    <source>
        <dbReference type="ARBA" id="ARBA00023065"/>
    </source>
</evidence>
<feature type="repeat" description="ANK" evidence="10">
    <location>
        <begin position="845"/>
        <end position="877"/>
    </location>
</feature>
<feature type="repeat" description="ANK" evidence="10">
    <location>
        <begin position="1161"/>
        <end position="1193"/>
    </location>
</feature>
<feature type="compositionally biased region" description="Polar residues" evidence="11">
    <location>
        <begin position="1714"/>
        <end position="1723"/>
    </location>
</feature>
<evidence type="ECO:0000259" key="13">
    <source>
        <dbReference type="Pfam" id="PF00520"/>
    </source>
</evidence>
<dbReference type="Pfam" id="PF13637">
    <property type="entry name" value="Ank_4"/>
    <property type="match status" value="1"/>
</dbReference>
<dbReference type="InterPro" id="IPR005821">
    <property type="entry name" value="Ion_trans_dom"/>
</dbReference>
<dbReference type="Pfam" id="PF00023">
    <property type="entry name" value="Ank"/>
    <property type="match status" value="6"/>
</dbReference>
<dbReference type="Proteomes" id="UP000215902">
    <property type="component" value="Unassembled WGS sequence"/>
</dbReference>
<dbReference type="SMART" id="SM00248">
    <property type="entry name" value="ANK"/>
    <property type="match status" value="29"/>
</dbReference>
<feature type="repeat" description="ANK" evidence="10">
    <location>
        <begin position="745"/>
        <end position="777"/>
    </location>
</feature>
<evidence type="ECO:0000256" key="12">
    <source>
        <dbReference type="SAM" id="Phobius"/>
    </source>
</evidence>
<feature type="region of interest" description="Disordered" evidence="11">
    <location>
        <begin position="1689"/>
        <end position="1734"/>
    </location>
</feature>
<dbReference type="Gene3D" id="1.25.40.20">
    <property type="entry name" value="Ankyrin repeat-containing domain"/>
    <property type="match status" value="7"/>
</dbReference>
<proteinExistence type="predicted"/>
<feature type="compositionally biased region" description="Basic and acidic residues" evidence="11">
    <location>
        <begin position="1784"/>
        <end position="1798"/>
    </location>
</feature>